<evidence type="ECO:0000313" key="7">
    <source>
        <dbReference type="Proteomes" id="UP000283269"/>
    </source>
</evidence>
<dbReference type="InParanoid" id="A0A409VMF1"/>
<dbReference type="PROSITE" id="PS50118">
    <property type="entry name" value="HMG_BOX_2"/>
    <property type="match status" value="1"/>
</dbReference>
<dbReference type="STRING" id="93625.A0A409VMF1"/>
<dbReference type="GO" id="GO:0000978">
    <property type="term" value="F:RNA polymerase II cis-regulatory region sequence-specific DNA binding"/>
    <property type="evidence" value="ECO:0007669"/>
    <property type="project" value="TreeGrafter"/>
</dbReference>
<feature type="region of interest" description="Disordered" evidence="4">
    <location>
        <begin position="30"/>
        <end position="94"/>
    </location>
</feature>
<dbReference type="PANTHER" id="PTHR45789">
    <property type="entry name" value="FI18025P1"/>
    <property type="match status" value="1"/>
</dbReference>
<dbReference type="CDD" id="cd01389">
    <property type="entry name" value="HMG-box_ROX1-like"/>
    <property type="match status" value="1"/>
</dbReference>
<protein>
    <recommendedName>
        <fullName evidence="5">HMG box domain-containing protein</fullName>
    </recommendedName>
</protein>
<dbReference type="EMBL" id="NHYD01003974">
    <property type="protein sequence ID" value="PPQ67396.1"/>
    <property type="molecule type" value="Genomic_DNA"/>
</dbReference>
<feature type="domain" description="HMG box" evidence="5">
    <location>
        <begin position="96"/>
        <end position="165"/>
    </location>
</feature>
<dbReference type="OrthoDB" id="6247875at2759"/>
<proteinExistence type="predicted"/>
<keyword evidence="2 3" id="KW-0539">Nucleus</keyword>
<gene>
    <name evidence="6" type="ORF">CVT25_005975</name>
</gene>
<dbReference type="SMART" id="SM00398">
    <property type="entry name" value="HMG"/>
    <property type="match status" value="1"/>
</dbReference>
<name>A0A409VMF1_PSICY</name>
<evidence type="ECO:0000313" key="6">
    <source>
        <dbReference type="EMBL" id="PPQ67396.1"/>
    </source>
</evidence>
<dbReference type="AlphaFoldDB" id="A0A409VMF1"/>
<evidence type="ECO:0000256" key="2">
    <source>
        <dbReference type="ARBA" id="ARBA00023242"/>
    </source>
</evidence>
<evidence type="ECO:0000259" key="5">
    <source>
        <dbReference type="PROSITE" id="PS50118"/>
    </source>
</evidence>
<evidence type="ECO:0000256" key="1">
    <source>
        <dbReference type="ARBA" id="ARBA00023125"/>
    </source>
</evidence>
<dbReference type="Gene3D" id="1.10.30.10">
    <property type="entry name" value="High mobility group box domain"/>
    <property type="match status" value="1"/>
</dbReference>
<feature type="region of interest" description="Disordered" evidence="4">
    <location>
        <begin position="218"/>
        <end position="240"/>
    </location>
</feature>
<feature type="region of interest" description="Disordered" evidence="4">
    <location>
        <begin position="162"/>
        <end position="189"/>
    </location>
</feature>
<comment type="caution">
    <text evidence="6">The sequence shown here is derived from an EMBL/GenBank/DDBJ whole genome shotgun (WGS) entry which is preliminary data.</text>
</comment>
<dbReference type="InterPro" id="IPR009071">
    <property type="entry name" value="HMG_box_dom"/>
</dbReference>
<evidence type="ECO:0000256" key="4">
    <source>
        <dbReference type="SAM" id="MobiDB-lite"/>
    </source>
</evidence>
<dbReference type="Proteomes" id="UP000283269">
    <property type="component" value="Unassembled WGS sequence"/>
</dbReference>
<sequence length="406" mass="45324">MDYAASRKHLTNDNSSESFALYGQTAAQTGGAFSRRKVPKEEDSSVNTFVKTTPSSNLANGLSKEIPAPLTIEPPSPALTTGSNSGDEHLTTSGRIARPKNAFMLYRSEFLAGDKINRSVEHDNRHISRIIGHCWRKLSKEDKLFWHQRAEIEKIEHSKKHPNYRFSPVPRAKKPLKRKGKRNGEKEMERCRQVADLLLAGKEGDELAAAIKRIDLENAGDNSQDSPETPGASYAYYPPEESRTPVFVNPLSPPSAHNASLPPANVSPSAYSMYTNNQGHRQQYYPSPPESPASPNFMFSDNRIQNPYYLRPATFYPQQSSLTSDTRTHVGSYSPGTTHGHVAYERSTNSHFLQTQNEQINRGLRQDTDFFMDDAEQTYTFLSPSLPPTLAPSCYNTGNNFYGDSG</sequence>
<organism evidence="6 7">
    <name type="scientific">Psilocybe cyanescens</name>
    <dbReference type="NCBI Taxonomy" id="93625"/>
    <lineage>
        <taxon>Eukaryota</taxon>
        <taxon>Fungi</taxon>
        <taxon>Dikarya</taxon>
        <taxon>Basidiomycota</taxon>
        <taxon>Agaricomycotina</taxon>
        <taxon>Agaricomycetes</taxon>
        <taxon>Agaricomycetidae</taxon>
        <taxon>Agaricales</taxon>
        <taxon>Agaricineae</taxon>
        <taxon>Strophariaceae</taxon>
        <taxon>Psilocybe</taxon>
    </lineage>
</organism>
<reference evidence="6 7" key="1">
    <citation type="journal article" date="2018" name="Evol. Lett.">
        <title>Horizontal gene cluster transfer increased hallucinogenic mushroom diversity.</title>
        <authorList>
            <person name="Reynolds H.T."/>
            <person name="Vijayakumar V."/>
            <person name="Gluck-Thaler E."/>
            <person name="Korotkin H.B."/>
            <person name="Matheny P.B."/>
            <person name="Slot J.C."/>
        </authorList>
    </citation>
    <scope>NUCLEOTIDE SEQUENCE [LARGE SCALE GENOMIC DNA]</scope>
    <source>
        <strain evidence="6 7">2631</strain>
    </source>
</reference>
<dbReference type="PANTHER" id="PTHR45789:SF2">
    <property type="entry name" value="FI18025P1"/>
    <property type="match status" value="1"/>
</dbReference>
<dbReference type="SUPFAM" id="SSF47095">
    <property type="entry name" value="HMG-box"/>
    <property type="match status" value="1"/>
</dbReference>
<accession>A0A409VMF1</accession>
<dbReference type="GO" id="GO:0000981">
    <property type="term" value="F:DNA-binding transcription factor activity, RNA polymerase II-specific"/>
    <property type="evidence" value="ECO:0007669"/>
    <property type="project" value="TreeGrafter"/>
</dbReference>
<keyword evidence="7" id="KW-1185">Reference proteome</keyword>
<keyword evidence="1 3" id="KW-0238">DNA-binding</keyword>
<evidence type="ECO:0000256" key="3">
    <source>
        <dbReference type="PROSITE-ProRule" id="PRU00267"/>
    </source>
</evidence>
<dbReference type="InterPro" id="IPR036910">
    <property type="entry name" value="HMG_box_dom_sf"/>
</dbReference>
<dbReference type="Pfam" id="PF00505">
    <property type="entry name" value="HMG_box"/>
    <property type="match status" value="1"/>
</dbReference>
<dbReference type="GO" id="GO:0005634">
    <property type="term" value="C:nucleus"/>
    <property type="evidence" value="ECO:0007669"/>
    <property type="project" value="UniProtKB-UniRule"/>
</dbReference>
<feature type="compositionally biased region" description="Polar residues" evidence="4">
    <location>
        <begin position="45"/>
        <end position="60"/>
    </location>
</feature>
<feature type="compositionally biased region" description="Basic residues" evidence="4">
    <location>
        <begin position="171"/>
        <end position="181"/>
    </location>
</feature>
<feature type="DNA-binding region" description="HMG box" evidence="3">
    <location>
        <begin position="96"/>
        <end position="165"/>
    </location>
</feature>
<dbReference type="InterPro" id="IPR051356">
    <property type="entry name" value="SOX/SOX-like_TF"/>
</dbReference>